<gene>
    <name evidence="1" type="ORF">BRLA_c025250</name>
</gene>
<dbReference type="KEGG" id="blr:BRLA_c025250"/>
<dbReference type="HOGENOM" id="CLU_2970374_0_0_9"/>
<evidence type="ECO:0000313" key="2">
    <source>
        <dbReference type="Proteomes" id="UP000005850"/>
    </source>
</evidence>
<protein>
    <submittedName>
        <fullName evidence="1">Uncharacterized protein</fullName>
    </submittedName>
</protein>
<organism evidence="1 2">
    <name type="scientific">Brevibacillus laterosporus LMG 15441</name>
    <dbReference type="NCBI Taxonomy" id="1042163"/>
    <lineage>
        <taxon>Bacteria</taxon>
        <taxon>Bacillati</taxon>
        <taxon>Bacillota</taxon>
        <taxon>Bacilli</taxon>
        <taxon>Bacillales</taxon>
        <taxon>Paenibacillaceae</taxon>
        <taxon>Brevibacillus</taxon>
    </lineage>
</organism>
<dbReference type="AlphaFoldDB" id="A0A075R4T9"/>
<dbReference type="STRING" id="1042163.BRLA_c025250"/>
<accession>A0A075R4T9</accession>
<reference evidence="1 2" key="1">
    <citation type="journal article" date="2011" name="J. Bacteriol.">
        <title>Genome sequence of Brevibacillus laterosporus LMG 15441, a pathogen of invertebrates.</title>
        <authorList>
            <person name="Djukic M."/>
            <person name="Poehlein A."/>
            <person name="Thurmer A."/>
            <person name="Daniel R."/>
        </authorList>
    </citation>
    <scope>NUCLEOTIDE SEQUENCE [LARGE SCALE GENOMIC DNA]</scope>
    <source>
        <strain evidence="1 2">LMG 15441</strain>
    </source>
</reference>
<dbReference type="EMBL" id="CP007806">
    <property type="protein sequence ID" value="AIG26844.1"/>
    <property type="molecule type" value="Genomic_DNA"/>
</dbReference>
<keyword evidence="2" id="KW-1185">Reference proteome</keyword>
<name>A0A075R4T9_BRELA</name>
<proteinExistence type="predicted"/>
<evidence type="ECO:0000313" key="1">
    <source>
        <dbReference type="EMBL" id="AIG26844.1"/>
    </source>
</evidence>
<dbReference type="Proteomes" id="UP000005850">
    <property type="component" value="Chromosome"/>
</dbReference>
<sequence>MGCPAGWIAIGSCNDDYKCESVKCGTKPETNYREIYVRCQKGSTTECHYDTRYKSGCC</sequence>